<keyword evidence="3" id="KW-1185">Reference proteome</keyword>
<name>A0A0R1MUT7_9LACO</name>
<evidence type="ECO:0000313" key="2">
    <source>
        <dbReference type="EMBL" id="KRL11936.1"/>
    </source>
</evidence>
<dbReference type="EMBL" id="AZEC01000010">
    <property type="protein sequence ID" value="KRL11936.1"/>
    <property type="molecule type" value="Genomic_DNA"/>
</dbReference>
<comment type="caution">
    <text evidence="2">The sequence shown here is derived from an EMBL/GenBank/DDBJ whole genome shotgun (WGS) entry which is preliminary data.</text>
</comment>
<dbReference type="Proteomes" id="UP000051330">
    <property type="component" value="Unassembled WGS sequence"/>
</dbReference>
<protein>
    <submittedName>
        <fullName evidence="2">Uncharacterized protein</fullName>
    </submittedName>
</protein>
<dbReference type="AlphaFoldDB" id="A0A0R1MUT7"/>
<evidence type="ECO:0000313" key="3">
    <source>
        <dbReference type="Proteomes" id="UP000051330"/>
    </source>
</evidence>
<dbReference type="OrthoDB" id="2270458at2"/>
<accession>A0A0R1MUT7</accession>
<dbReference type="STRING" id="1423792.FD09_GL000544"/>
<evidence type="ECO:0000256" key="1">
    <source>
        <dbReference type="SAM" id="Coils"/>
    </source>
</evidence>
<keyword evidence="1" id="KW-0175">Coiled coil</keyword>
<dbReference type="PATRIC" id="fig|1423792.3.peg.554"/>
<gene>
    <name evidence="2" type="ORF">FD09_GL000544</name>
</gene>
<feature type="coiled-coil region" evidence="1">
    <location>
        <begin position="166"/>
        <end position="214"/>
    </location>
</feature>
<feature type="coiled-coil region" evidence="1">
    <location>
        <begin position="52"/>
        <end position="138"/>
    </location>
</feature>
<organism evidence="2 3">
    <name type="scientific">Schleiferilactobacillus perolens DSM 12744</name>
    <dbReference type="NCBI Taxonomy" id="1423792"/>
    <lineage>
        <taxon>Bacteria</taxon>
        <taxon>Bacillati</taxon>
        <taxon>Bacillota</taxon>
        <taxon>Bacilli</taxon>
        <taxon>Lactobacillales</taxon>
        <taxon>Lactobacillaceae</taxon>
        <taxon>Schleiferilactobacillus</taxon>
    </lineage>
</organism>
<dbReference type="RefSeq" id="WP_057821262.1">
    <property type="nucleotide sequence ID" value="NZ_AZEC01000010.1"/>
</dbReference>
<reference evidence="2 3" key="1">
    <citation type="journal article" date="2015" name="Genome Announc.">
        <title>Expanding the biotechnology potential of lactobacilli through comparative genomics of 213 strains and associated genera.</title>
        <authorList>
            <person name="Sun Z."/>
            <person name="Harris H.M."/>
            <person name="McCann A."/>
            <person name="Guo C."/>
            <person name="Argimon S."/>
            <person name="Zhang W."/>
            <person name="Yang X."/>
            <person name="Jeffery I.B."/>
            <person name="Cooney J.C."/>
            <person name="Kagawa T.F."/>
            <person name="Liu W."/>
            <person name="Song Y."/>
            <person name="Salvetti E."/>
            <person name="Wrobel A."/>
            <person name="Rasinkangas P."/>
            <person name="Parkhill J."/>
            <person name="Rea M.C."/>
            <person name="O'Sullivan O."/>
            <person name="Ritari J."/>
            <person name="Douillard F.P."/>
            <person name="Paul Ross R."/>
            <person name="Yang R."/>
            <person name="Briner A.E."/>
            <person name="Felis G.E."/>
            <person name="de Vos W.M."/>
            <person name="Barrangou R."/>
            <person name="Klaenhammer T.R."/>
            <person name="Caufield P.W."/>
            <person name="Cui Y."/>
            <person name="Zhang H."/>
            <person name="O'Toole P.W."/>
        </authorList>
    </citation>
    <scope>NUCLEOTIDE SEQUENCE [LARGE SCALE GENOMIC DNA]</scope>
    <source>
        <strain evidence="2 3">DSM 12744</strain>
    </source>
</reference>
<dbReference type="Gene3D" id="1.10.287.1490">
    <property type="match status" value="1"/>
</dbReference>
<proteinExistence type="predicted"/>
<sequence>MAEKTTGTNSGVATTLAVVNAKMEQISPYFDHAKTRLQQVTKEYLRAIYESLDTLQLEQGRVQQAISKLQNELQGQQQVVADIQAQSMDPQLWPRQRQALQDRIDALTRQITSQQAEESRLQTQRDTARNTLQGAQNKQNILRASLHRQEEAVRQETDLTKITAMLTAQADKAADMNRQIAALEDQRIIAQSTVDNLTAQLTKANNDLSAEINQRGQLVEQAKQLSAKINAARPIQEQLHHAQEKAAKIQDQIDQWQADQTKLTAAGTRLQQQIKNVEQQLTTGLLTMAEMARAVVMQQPVRVSQSSAPVASEIQRPPAPATGPVPQADVHVPAINLPTQRPYLFVLPQLPTKLEPVLLKYLAALFRFLSQHGLTVRVLVMDFSPQFTEDLRHFVAEIGDIPNLQFASFFATLQNVGQAKPFTMKELPVSVPLKKAKDGADMVSGKDKQVGDYRALYRPDGSLNWIGYAVDDTHYLYDYYAPQHTPWYTQIIVHRRDVSEVTYYRQDRSPVLKVTHSQSTAPVTTFFNGKTQEWPSLAAFQADWLAHDQIAQTSTVVAMGDDPLCASVVQGPLQENVIPLLGDRTLTDPQLAEKVSGVHWLLAPDTSDIATLQQLVGWSIPVVTMDMLTSADDLTKEHED</sequence>